<dbReference type="EMBL" id="FPCA01000001">
    <property type="protein sequence ID" value="SFU54426.1"/>
    <property type="molecule type" value="Genomic_DNA"/>
</dbReference>
<organism evidence="9 10">
    <name type="scientific">Pontibacter akesuensis</name>
    <dbReference type="NCBI Taxonomy" id="388950"/>
    <lineage>
        <taxon>Bacteria</taxon>
        <taxon>Pseudomonadati</taxon>
        <taxon>Bacteroidota</taxon>
        <taxon>Cytophagia</taxon>
        <taxon>Cytophagales</taxon>
        <taxon>Hymenobacteraceae</taxon>
        <taxon>Pontibacter</taxon>
    </lineage>
</organism>
<keyword evidence="2" id="KW-1003">Cell membrane</keyword>
<dbReference type="STRING" id="388950.GCA_001611675_00515"/>
<accession>A0A1I7H1P6</accession>
<keyword evidence="10" id="KW-1185">Reference proteome</keyword>
<protein>
    <submittedName>
        <fullName evidence="9">Putative ABC transport system permease protein</fullName>
    </submittedName>
</protein>
<dbReference type="InterPro" id="IPR050250">
    <property type="entry name" value="Macrolide_Exporter_MacB"/>
</dbReference>
<evidence type="ECO:0000256" key="4">
    <source>
        <dbReference type="ARBA" id="ARBA00022989"/>
    </source>
</evidence>
<reference evidence="10" key="1">
    <citation type="submission" date="2016-10" db="EMBL/GenBank/DDBJ databases">
        <authorList>
            <person name="Varghese N."/>
        </authorList>
    </citation>
    <scope>NUCLEOTIDE SEQUENCE [LARGE SCALE GENOMIC DNA]</scope>
    <source>
        <strain evidence="10">DSM 18820</strain>
    </source>
</reference>
<dbReference type="AlphaFoldDB" id="A0A1I7H1P6"/>
<evidence type="ECO:0000259" key="7">
    <source>
        <dbReference type="Pfam" id="PF02687"/>
    </source>
</evidence>
<dbReference type="GO" id="GO:0022857">
    <property type="term" value="F:transmembrane transporter activity"/>
    <property type="evidence" value="ECO:0007669"/>
    <property type="project" value="TreeGrafter"/>
</dbReference>
<feature type="transmembrane region" description="Helical" evidence="6">
    <location>
        <begin position="296"/>
        <end position="317"/>
    </location>
</feature>
<evidence type="ECO:0000256" key="2">
    <source>
        <dbReference type="ARBA" id="ARBA00022475"/>
    </source>
</evidence>
<proteinExistence type="predicted"/>
<dbReference type="Pfam" id="PF02687">
    <property type="entry name" value="FtsX"/>
    <property type="match status" value="2"/>
</dbReference>
<evidence type="ECO:0000256" key="1">
    <source>
        <dbReference type="ARBA" id="ARBA00004651"/>
    </source>
</evidence>
<feature type="domain" description="MacB-like periplasmic core" evidence="8">
    <location>
        <begin position="447"/>
        <end position="626"/>
    </location>
</feature>
<evidence type="ECO:0000313" key="10">
    <source>
        <dbReference type="Proteomes" id="UP000182491"/>
    </source>
</evidence>
<feature type="transmembrane region" description="Helical" evidence="6">
    <location>
        <begin position="389"/>
        <end position="413"/>
    </location>
</feature>
<feature type="domain" description="MacB-like periplasmic core" evidence="8">
    <location>
        <begin position="20"/>
        <end position="244"/>
    </location>
</feature>
<gene>
    <name evidence="9" type="ORF">SAMN04487941_1417</name>
</gene>
<dbReference type="PROSITE" id="PS51257">
    <property type="entry name" value="PROKAR_LIPOPROTEIN"/>
    <property type="match status" value="1"/>
</dbReference>
<feature type="transmembrane region" description="Helical" evidence="6">
    <location>
        <begin position="21"/>
        <end position="41"/>
    </location>
</feature>
<evidence type="ECO:0000259" key="8">
    <source>
        <dbReference type="Pfam" id="PF12704"/>
    </source>
</evidence>
<dbReference type="InterPro" id="IPR003838">
    <property type="entry name" value="ABC3_permease_C"/>
</dbReference>
<feature type="domain" description="ABC3 transporter permease C-terminal" evidence="7">
    <location>
        <begin position="689"/>
        <end position="802"/>
    </location>
</feature>
<feature type="transmembrane region" description="Helical" evidence="6">
    <location>
        <begin position="686"/>
        <end position="706"/>
    </location>
</feature>
<keyword evidence="5 6" id="KW-0472">Membrane</keyword>
<sequence>MLQNYFKVALRHLTRNKVYSAINIGGLAVGIAACILIFLFVKDELSYDRYHAKADRVYRVTRDFVSGNGSVSLHLARVAPPVGPLLQQDFPQIEAVARMVTFGILFEDKETQRTYSEDNVYFAEPAVFEMFDIELVNGNREKALREPFTILLSQEMAEKYYPGENPVGKVLHFGENSSLRVEGVFKPFPANSHLHPDFLGSFITLNDTTVYGAEQLKTNWGNNSFPTYVLLESEKDAAQLEAQFPAFLDKHLAGTDHADGAKPSDFTNLYLQKLTDIHLKSNLDSELEVNGDMDSIMILSAVALIILLIACINYINLSTARATTRAKEVGVRKVIGAARQNLVLQFLLESVLTVSIATLLALGLVELCLPWLNTFTDKALDFNLLSDNWLLALVFLLPLLVGILAGLYPALYLSHFQAATVLKGALSNSSKNPMLRKTLVVVQFSVSIILIIATGIIFQQLMYIQNKDLGFDKDQLVILPDNSEMRPQFEAFKAELLKSSAIEGVGRSQLIPTEQLLNSAGAQVAKGDSMAPTTASIKFVTVDHDMFDVYNIKLVAGRNFSREYRSDDTAAYVLNEAAVRMIGWSDPQQAINQRFTYGGNNGRIIGVVNDINFESLHKEIAPMVFMIRGWGNYQNISIKIGGDTPQALAHIEETWNKFLPNYPFEYEFMDQLYGQTYEAEQKKGQIFTLFSCMAILIACLGLFGLASYTTVQRRKEIGIRKVFGAPVASIVALISKDFMKLVLVANILAWPIAWYAMRSWLDDFAYRINIGTDIFILAGIVAFIIAMATISYQAIRAATSDPVKSIRTE</sequence>
<dbReference type="PANTHER" id="PTHR30572:SF18">
    <property type="entry name" value="ABC-TYPE MACROLIDE FAMILY EXPORT SYSTEM PERMEASE COMPONENT 2"/>
    <property type="match status" value="1"/>
</dbReference>
<dbReference type="InterPro" id="IPR025857">
    <property type="entry name" value="MacB_PCD"/>
</dbReference>
<evidence type="ECO:0000256" key="5">
    <source>
        <dbReference type="ARBA" id="ARBA00023136"/>
    </source>
</evidence>
<evidence type="ECO:0000256" key="6">
    <source>
        <dbReference type="SAM" id="Phobius"/>
    </source>
</evidence>
<feature type="transmembrane region" description="Helical" evidence="6">
    <location>
        <begin position="342"/>
        <end position="365"/>
    </location>
</feature>
<feature type="transmembrane region" description="Helical" evidence="6">
    <location>
        <begin position="773"/>
        <end position="795"/>
    </location>
</feature>
<dbReference type="Pfam" id="PF12704">
    <property type="entry name" value="MacB_PCD"/>
    <property type="match status" value="2"/>
</dbReference>
<evidence type="ECO:0000313" key="9">
    <source>
        <dbReference type="EMBL" id="SFU54426.1"/>
    </source>
</evidence>
<dbReference type="OrthoDB" id="5933722at2"/>
<name>A0A1I7H1P6_9BACT</name>
<dbReference type="RefSeq" id="WP_068836715.1">
    <property type="nucleotide sequence ID" value="NZ_BMXC01000001.1"/>
</dbReference>
<dbReference type="Proteomes" id="UP000182491">
    <property type="component" value="Unassembled WGS sequence"/>
</dbReference>
<dbReference type="GO" id="GO:0005886">
    <property type="term" value="C:plasma membrane"/>
    <property type="evidence" value="ECO:0007669"/>
    <property type="project" value="UniProtKB-SubCell"/>
</dbReference>
<comment type="subcellular location">
    <subcellularLocation>
        <location evidence="1">Cell membrane</location>
        <topology evidence="1">Multi-pass membrane protein</topology>
    </subcellularLocation>
</comment>
<evidence type="ECO:0000256" key="3">
    <source>
        <dbReference type="ARBA" id="ARBA00022692"/>
    </source>
</evidence>
<feature type="transmembrane region" description="Helical" evidence="6">
    <location>
        <begin position="434"/>
        <end position="458"/>
    </location>
</feature>
<dbReference type="PANTHER" id="PTHR30572">
    <property type="entry name" value="MEMBRANE COMPONENT OF TRANSPORTER-RELATED"/>
    <property type="match status" value="1"/>
</dbReference>
<feature type="transmembrane region" description="Helical" evidence="6">
    <location>
        <begin position="741"/>
        <end position="761"/>
    </location>
</feature>
<feature type="domain" description="ABC3 transporter permease C-terminal" evidence="7">
    <location>
        <begin position="301"/>
        <end position="416"/>
    </location>
</feature>
<keyword evidence="4 6" id="KW-1133">Transmembrane helix</keyword>
<keyword evidence="3 6" id="KW-0812">Transmembrane</keyword>